<evidence type="ECO:0000313" key="3">
    <source>
        <dbReference type="Proteomes" id="UP000533469"/>
    </source>
</evidence>
<keyword evidence="2" id="KW-0808">Transferase</keyword>
<dbReference type="Proteomes" id="UP000533469">
    <property type="component" value="Unassembled WGS sequence"/>
</dbReference>
<sequence length="85" mass="8889">MSAISLGPFVFAGDRLAAVLGIGAFLLMTALLDRRVGPGLGCAPWWALLAGLLGARLGHVAQHWESFSLDPASASRRGACSLNWV</sequence>
<dbReference type="GO" id="GO:0016740">
    <property type="term" value="F:transferase activity"/>
    <property type="evidence" value="ECO:0007669"/>
    <property type="project" value="UniProtKB-KW"/>
</dbReference>
<keyword evidence="1" id="KW-0472">Membrane</keyword>
<organism evidence="2 3">
    <name type="scientific">Ancylobacter tetraedralis</name>
    <dbReference type="NCBI Taxonomy" id="217068"/>
    <lineage>
        <taxon>Bacteria</taxon>
        <taxon>Pseudomonadati</taxon>
        <taxon>Pseudomonadota</taxon>
        <taxon>Alphaproteobacteria</taxon>
        <taxon>Hyphomicrobiales</taxon>
        <taxon>Xanthobacteraceae</taxon>
        <taxon>Ancylobacter</taxon>
    </lineage>
</organism>
<comment type="caution">
    <text evidence="2">The sequence shown here is derived from an EMBL/GenBank/DDBJ whole genome shotgun (WGS) entry which is preliminary data.</text>
</comment>
<gene>
    <name evidence="2" type="ORF">FHS55_004443</name>
</gene>
<proteinExistence type="predicted"/>
<keyword evidence="2" id="KW-0449">Lipoprotein</keyword>
<name>A0A839ZGK3_9HYPH</name>
<dbReference type="RefSeq" id="WP_183192008.1">
    <property type="nucleotide sequence ID" value="NZ_JACICD010000015.1"/>
</dbReference>
<feature type="transmembrane region" description="Helical" evidence="1">
    <location>
        <begin position="15"/>
        <end position="32"/>
    </location>
</feature>
<evidence type="ECO:0000313" key="2">
    <source>
        <dbReference type="EMBL" id="MBB3773798.1"/>
    </source>
</evidence>
<protein>
    <submittedName>
        <fullName evidence="2">Prolipoprotein diacylglyceryltransferase</fullName>
    </submittedName>
</protein>
<dbReference type="EMBL" id="JACICD010000015">
    <property type="protein sequence ID" value="MBB3773798.1"/>
    <property type="molecule type" value="Genomic_DNA"/>
</dbReference>
<keyword evidence="3" id="KW-1185">Reference proteome</keyword>
<keyword evidence="1" id="KW-0812">Transmembrane</keyword>
<dbReference type="AlphaFoldDB" id="A0A839ZGK3"/>
<keyword evidence="1" id="KW-1133">Transmembrane helix</keyword>
<reference evidence="2 3" key="1">
    <citation type="submission" date="2020-08" db="EMBL/GenBank/DDBJ databases">
        <title>Genomic Encyclopedia of Type Strains, Phase IV (KMG-IV): sequencing the most valuable type-strain genomes for metagenomic binning, comparative biology and taxonomic classification.</title>
        <authorList>
            <person name="Goeker M."/>
        </authorList>
    </citation>
    <scope>NUCLEOTIDE SEQUENCE [LARGE SCALE GENOMIC DNA]</scope>
    <source>
        <strain evidence="2 3">DSM 5895</strain>
    </source>
</reference>
<accession>A0A839ZGK3</accession>
<evidence type="ECO:0000256" key="1">
    <source>
        <dbReference type="SAM" id="Phobius"/>
    </source>
</evidence>